<reference evidence="2" key="1">
    <citation type="journal article" date="2020" name="Stud. Mycol.">
        <title>101 Dothideomycetes genomes: a test case for predicting lifestyles and emergence of pathogens.</title>
        <authorList>
            <person name="Haridas S."/>
            <person name="Albert R."/>
            <person name="Binder M."/>
            <person name="Bloem J."/>
            <person name="Labutti K."/>
            <person name="Salamov A."/>
            <person name="Andreopoulos B."/>
            <person name="Baker S."/>
            <person name="Barry K."/>
            <person name="Bills G."/>
            <person name="Bluhm B."/>
            <person name="Cannon C."/>
            <person name="Castanera R."/>
            <person name="Culley D."/>
            <person name="Daum C."/>
            <person name="Ezra D."/>
            <person name="Gonzalez J."/>
            <person name="Henrissat B."/>
            <person name="Kuo A."/>
            <person name="Liang C."/>
            <person name="Lipzen A."/>
            <person name="Lutzoni F."/>
            <person name="Magnuson J."/>
            <person name="Mondo S."/>
            <person name="Nolan M."/>
            <person name="Ohm R."/>
            <person name="Pangilinan J."/>
            <person name="Park H.-J."/>
            <person name="Ramirez L."/>
            <person name="Alfaro M."/>
            <person name="Sun H."/>
            <person name="Tritt A."/>
            <person name="Yoshinaga Y."/>
            <person name="Zwiers L.-H."/>
            <person name="Turgeon B."/>
            <person name="Goodwin S."/>
            <person name="Spatafora J."/>
            <person name="Crous P."/>
            <person name="Grigoriev I."/>
        </authorList>
    </citation>
    <scope>NUCLEOTIDE SEQUENCE</scope>
    <source>
        <strain evidence="2">CBS 116005</strain>
    </source>
</reference>
<accession>A0A6G1KZV2</accession>
<dbReference type="EMBL" id="ML995882">
    <property type="protein sequence ID" value="KAF2765862.1"/>
    <property type="molecule type" value="Genomic_DNA"/>
</dbReference>
<keyword evidence="3" id="KW-1185">Reference proteome</keyword>
<proteinExistence type="predicted"/>
<protein>
    <submittedName>
        <fullName evidence="2">Uncharacterized protein</fullName>
    </submittedName>
</protein>
<name>A0A6G1KZV2_9PEZI</name>
<dbReference type="AlphaFoldDB" id="A0A6G1KZV2"/>
<feature type="compositionally biased region" description="Polar residues" evidence="1">
    <location>
        <begin position="53"/>
        <end position="62"/>
    </location>
</feature>
<evidence type="ECO:0000313" key="2">
    <source>
        <dbReference type="EMBL" id="KAF2765862.1"/>
    </source>
</evidence>
<dbReference type="Proteomes" id="UP000799436">
    <property type="component" value="Unassembled WGS sequence"/>
</dbReference>
<feature type="compositionally biased region" description="Polar residues" evidence="1">
    <location>
        <begin position="32"/>
        <end position="44"/>
    </location>
</feature>
<organism evidence="2 3">
    <name type="scientific">Teratosphaeria nubilosa</name>
    <dbReference type="NCBI Taxonomy" id="161662"/>
    <lineage>
        <taxon>Eukaryota</taxon>
        <taxon>Fungi</taxon>
        <taxon>Dikarya</taxon>
        <taxon>Ascomycota</taxon>
        <taxon>Pezizomycotina</taxon>
        <taxon>Dothideomycetes</taxon>
        <taxon>Dothideomycetidae</taxon>
        <taxon>Mycosphaerellales</taxon>
        <taxon>Teratosphaeriaceae</taxon>
        <taxon>Teratosphaeria</taxon>
    </lineage>
</organism>
<feature type="region of interest" description="Disordered" evidence="1">
    <location>
        <begin position="30"/>
        <end position="68"/>
    </location>
</feature>
<gene>
    <name evidence="2" type="ORF">EJ03DRAFT_195703</name>
</gene>
<evidence type="ECO:0000256" key="1">
    <source>
        <dbReference type="SAM" id="MobiDB-lite"/>
    </source>
</evidence>
<evidence type="ECO:0000313" key="3">
    <source>
        <dbReference type="Proteomes" id="UP000799436"/>
    </source>
</evidence>
<sequence length="159" mass="17317">MSTCYSNVALQYLTAKGRGTDLSASVGDHSLARSSQEPLSTPSMSLRVRGHSSETTAPSSRAQLRGRVGGMNLPTSRFHSESMSYHGYHSILVHVHPRFALHNSKMAGSSPTTYASVSWWSRARTREEGLELQAMATLPPLAEKLSMISRADRLPHPGP</sequence>